<evidence type="ECO:0008006" key="4">
    <source>
        <dbReference type="Google" id="ProtNLM"/>
    </source>
</evidence>
<dbReference type="Proteomes" id="UP000613208">
    <property type="component" value="Unassembled WGS sequence"/>
</dbReference>
<keyword evidence="3" id="KW-1185">Reference proteome</keyword>
<feature type="transmembrane region" description="Helical" evidence="1">
    <location>
        <begin position="44"/>
        <end position="63"/>
    </location>
</feature>
<evidence type="ECO:0000313" key="2">
    <source>
        <dbReference type="EMBL" id="GFO85866.1"/>
    </source>
</evidence>
<dbReference type="AlphaFoldDB" id="A0A916VDN2"/>
<keyword evidence="1" id="KW-0472">Membrane</keyword>
<dbReference type="RefSeq" id="WP_201311558.1">
    <property type="nucleotide sequence ID" value="NZ_BLYI01000047.1"/>
</dbReference>
<reference evidence="2" key="1">
    <citation type="submission" date="2020-06" db="EMBL/GenBank/DDBJ databases">
        <title>Characterization of fructooligosaccharide metabolism and fructooligosaccharide-degrading enzymes in human commensal butyrate producers.</title>
        <authorList>
            <person name="Tanno H."/>
            <person name="Fujii T."/>
            <person name="Hirano K."/>
            <person name="Maeno S."/>
            <person name="Tonozuka T."/>
            <person name="Sakamoto M."/>
            <person name="Ohkuma M."/>
            <person name="Tochio T."/>
            <person name="Endo A."/>
        </authorList>
    </citation>
    <scope>NUCLEOTIDE SEQUENCE</scope>
    <source>
        <strain evidence="2">JCM 17466</strain>
    </source>
</reference>
<name>A0A916VDN2_9FIRM</name>
<gene>
    <name evidence="2" type="ORF">ANBU17_22130</name>
</gene>
<evidence type="ECO:0000256" key="1">
    <source>
        <dbReference type="SAM" id="Phobius"/>
    </source>
</evidence>
<proteinExistence type="predicted"/>
<dbReference type="EMBL" id="BLYI01000047">
    <property type="protein sequence ID" value="GFO85866.1"/>
    <property type="molecule type" value="Genomic_DNA"/>
</dbReference>
<feature type="transmembrane region" description="Helical" evidence="1">
    <location>
        <begin position="20"/>
        <end position="38"/>
    </location>
</feature>
<keyword evidence="1" id="KW-0812">Transmembrane</keyword>
<organism evidence="2 3">
    <name type="scientific">Anaerostipes butyraticus</name>
    <dbReference type="NCBI Taxonomy" id="645466"/>
    <lineage>
        <taxon>Bacteria</taxon>
        <taxon>Bacillati</taxon>
        <taxon>Bacillota</taxon>
        <taxon>Clostridia</taxon>
        <taxon>Lachnospirales</taxon>
        <taxon>Lachnospiraceae</taxon>
        <taxon>Anaerostipes</taxon>
    </lineage>
</organism>
<comment type="caution">
    <text evidence="2">The sequence shown here is derived from an EMBL/GenBank/DDBJ whole genome shotgun (WGS) entry which is preliminary data.</text>
</comment>
<protein>
    <recommendedName>
        <fullName evidence="4">DUF5050 domain-containing protein</fullName>
    </recommendedName>
</protein>
<accession>A0A916VDN2</accession>
<keyword evidence="1" id="KW-1133">Transmembrane helix</keyword>
<sequence length="343" mass="40240">MKLKKREKKEKKLNKAWIFIKKGIAIFISGIIVFSFFIMEPGLIPYAPILLILYLILAVWFWIKMEVKPVRKFLVLLLLLYGMPTASIEMKADRFTKYTKEDHKDELNEFLSDAVYGNREECFEHYETEMLGIRNNMALSGAAVSKNYLNKMGDRKIYRTEKDQTLVIEKNGKNEYTSKNKTGEIIADSEQVFYINRDENQRLERLDLKTKQSSVVMKDGVEKFAVLGDDIIALNLKGELYRLRWKDKEQEKLADYIQGFYVGKKLFVQNSTQIVSMSYEGKNQELLEKNAALKGYEDGKVYYIYLDTKKNKSGEEYVLYEKDIDLDENRVVKRSKMPIQNIY</sequence>
<evidence type="ECO:0000313" key="3">
    <source>
        <dbReference type="Proteomes" id="UP000613208"/>
    </source>
</evidence>
<feature type="transmembrane region" description="Helical" evidence="1">
    <location>
        <begin position="70"/>
        <end position="88"/>
    </location>
</feature>